<evidence type="ECO:0000256" key="15">
    <source>
        <dbReference type="ARBA" id="ARBA00023128"/>
    </source>
</evidence>
<feature type="binding site" description="axial binding residue" evidence="18">
    <location>
        <position position="182"/>
    </location>
    <ligand>
        <name>heme b</name>
        <dbReference type="ChEBI" id="CHEBI:60344"/>
        <label>b562</label>
    </ligand>
    <ligandPart>
        <name>Fe</name>
        <dbReference type="ChEBI" id="CHEBI:18248"/>
    </ligandPart>
</feature>
<feature type="transmembrane region" description="Helical" evidence="19">
    <location>
        <begin position="316"/>
        <end position="335"/>
    </location>
</feature>
<feature type="transmembrane region" description="Helical" evidence="19">
    <location>
        <begin position="110"/>
        <end position="133"/>
    </location>
</feature>
<keyword evidence="5 19" id="KW-0813">Transport</keyword>
<dbReference type="Gene3D" id="1.20.810.10">
    <property type="entry name" value="Cytochrome Bc1 Complex, Chain C"/>
    <property type="match status" value="1"/>
</dbReference>
<keyword evidence="11 19" id="KW-0249">Electron transport</keyword>
<geneLocation type="mitochondrion" evidence="22"/>
<evidence type="ECO:0000259" key="20">
    <source>
        <dbReference type="PROSITE" id="PS51002"/>
    </source>
</evidence>
<dbReference type="InterPro" id="IPR030689">
    <property type="entry name" value="Cytochrome_b"/>
</dbReference>
<feature type="domain" description="Cytochrome b/b6 C-terminal region profile" evidence="21">
    <location>
        <begin position="210"/>
        <end position="367"/>
    </location>
</feature>
<evidence type="ECO:0000313" key="22">
    <source>
        <dbReference type="EMBL" id="AHB85641.1"/>
    </source>
</evidence>
<dbReference type="PANTHER" id="PTHR19271">
    <property type="entry name" value="CYTOCHROME B"/>
    <property type="match status" value="1"/>
</dbReference>
<keyword evidence="16 19" id="KW-0472">Membrane</keyword>
<evidence type="ECO:0000256" key="4">
    <source>
        <dbReference type="ARBA" id="ARBA00013531"/>
    </source>
</evidence>
<evidence type="ECO:0000256" key="5">
    <source>
        <dbReference type="ARBA" id="ARBA00022448"/>
    </source>
</evidence>
<feature type="domain" description="Cytochrome b/b6 N-terminal region profile" evidence="20">
    <location>
        <begin position="1"/>
        <end position="209"/>
    </location>
</feature>
<feature type="transmembrane region" description="Helical" evidence="19">
    <location>
        <begin position="347"/>
        <end position="365"/>
    </location>
</feature>
<comment type="similarity">
    <text evidence="19">Belongs to the cytochrome b family.</text>
</comment>
<comment type="cofactor">
    <cofactor evidence="18">
        <name>heme</name>
        <dbReference type="ChEBI" id="CHEBI:30413"/>
    </cofactor>
    <text evidence="18">Binds 2 heme groups non-covalently.</text>
</comment>
<evidence type="ECO:0000256" key="11">
    <source>
        <dbReference type="ARBA" id="ARBA00022982"/>
    </source>
</evidence>
<comment type="function">
    <text evidence="1 19">Component of the ubiquinol-cytochrome c reductase complex (complex III or cytochrome b-c1 complex) that is part of the mitochondrial respiratory chain. The b-c1 complex mediates electron transfer from ubiquinol to cytochrome c. Contributes to the generation of a proton gradient across the mitochondrial membrane that is then used for ATP synthesis.</text>
</comment>
<dbReference type="InterPro" id="IPR016174">
    <property type="entry name" value="Di-haem_cyt_TM"/>
</dbReference>
<evidence type="ECO:0000256" key="6">
    <source>
        <dbReference type="ARBA" id="ARBA00022617"/>
    </source>
</evidence>
<dbReference type="EMBL" id="KF647764">
    <property type="protein sequence ID" value="AHB85641.1"/>
    <property type="molecule type" value="Genomic_DNA"/>
</dbReference>
<feature type="transmembrane region" description="Helical" evidence="19">
    <location>
        <begin position="36"/>
        <end position="56"/>
    </location>
</feature>
<dbReference type="GO" id="GO:0006122">
    <property type="term" value="P:mitochondrial electron transport, ubiquinol to cytochrome c"/>
    <property type="evidence" value="ECO:0007669"/>
    <property type="project" value="TreeGrafter"/>
</dbReference>
<comment type="subcellular location">
    <subcellularLocation>
        <location evidence="2">Mitochondrion inner membrane</location>
        <topology evidence="2">Multi-pass membrane protein</topology>
    </subcellularLocation>
</comment>
<dbReference type="SUPFAM" id="SSF81648">
    <property type="entry name" value="a domain/subunit of cytochrome bc1 complex (Ubiquinol-cytochrome c reductase)"/>
    <property type="match status" value="1"/>
</dbReference>
<evidence type="ECO:0000256" key="13">
    <source>
        <dbReference type="ARBA" id="ARBA00023004"/>
    </source>
</evidence>
<keyword evidence="6 18" id="KW-0349">Heme</keyword>
<evidence type="ECO:0000256" key="9">
    <source>
        <dbReference type="ARBA" id="ARBA00022723"/>
    </source>
</evidence>
<feature type="binding site" description="axial binding residue" evidence="18">
    <location>
        <position position="83"/>
    </location>
    <ligand>
        <name>heme b</name>
        <dbReference type="ChEBI" id="CHEBI:60344"/>
        <label>b562</label>
    </ligand>
    <ligandPart>
        <name>Fe</name>
        <dbReference type="ChEBI" id="CHEBI:18248"/>
    </ligandPart>
</feature>
<evidence type="ECO:0000256" key="1">
    <source>
        <dbReference type="ARBA" id="ARBA00002566"/>
    </source>
</evidence>
<evidence type="ECO:0000256" key="17">
    <source>
        <dbReference type="PIRSR" id="PIRSR038885-1"/>
    </source>
</evidence>
<gene>
    <name evidence="22" type="primary">cob</name>
</gene>
<evidence type="ECO:0000256" key="12">
    <source>
        <dbReference type="ARBA" id="ARBA00022989"/>
    </source>
</evidence>
<dbReference type="SUPFAM" id="SSF81342">
    <property type="entry name" value="Transmembrane di-heme cytochromes"/>
    <property type="match status" value="1"/>
</dbReference>
<keyword evidence="15 19" id="KW-0496">Mitochondrion</keyword>
<reference evidence="22" key="2">
    <citation type="journal article" date="2014" name="BMC Genomics">
        <title>Fragmented mitochondrial genomes of the rat lice, Polyplax asiatica and Polyplax spinulosa: intra-genus variation in fragmentation pattern and a possible link between the extent of fragmentation and the length of life cycle.</title>
        <authorList>
            <person name="Dong W.G."/>
            <person name="Song S."/>
            <person name="Jin D.C."/>
            <person name="Guo X.G."/>
            <person name="Shao R."/>
        </authorList>
    </citation>
    <scope>NUCLEOTIDE SEQUENCE</scope>
    <source>
        <strain evidence="22">301</strain>
    </source>
</reference>
<feature type="transmembrane region" description="Helical" evidence="19">
    <location>
        <begin position="140"/>
        <end position="165"/>
    </location>
</feature>
<proteinExistence type="inferred from homology"/>
<feature type="transmembrane region" description="Helical" evidence="19">
    <location>
        <begin position="177"/>
        <end position="199"/>
    </location>
</feature>
<feature type="binding site" description="axial binding residue" evidence="18">
    <location>
        <position position="97"/>
    </location>
    <ligand>
        <name>heme b</name>
        <dbReference type="ChEBI" id="CHEBI:60344"/>
        <label>b566</label>
    </ligand>
    <ligandPart>
        <name>Fe</name>
        <dbReference type="ChEBI" id="CHEBI:18248"/>
    </ligandPart>
</feature>
<dbReference type="GO" id="GO:0016491">
    <property type="term" value="F:oxidoreductase activity"/>
    <property type="evidence" value="ECO:0007669"/>
    <property type="project" value="UniProtKB-UniRule"/>
</dbReference>
<evidence type="ECO:0000256" key="14">
    <source>
        <dbReference type="ARBA" id="ARBA00023075"/>
    </source>
</evidence>
<feature type="binding site" description="axial binding residue" evidence="18">
    <location>
        <position position="196"/>
    </location>
    <ligand>
        <name>heme b</name>
        <dbReference type="ChEBI" id="CHEBI:60344"/>
        <label>b566</label>
    </ligand>
    <ligandPart>
        <name>Fe</name>
        <dbReference type="ChEBI" id="CHEBI:18248"/>
    </ligandPart>
</feature>
<dbReference type="CDD" id="cd00284">
    <property type="entry name" value="Cytochrome_b_N"/>
    <property type="match status" value="1"/>
</dbReference>
<evidence type="ECO:0000256" key="3">
    <source>
        <dbReference type="ARBA" id="ARBA00011649"/>
    </source>
</evidence>
<dbReference type="GO" id="GO:0008121">
    <property type="term" value="F:quinol-cytochrome-c reductase activity"/>
    <property type="evidence" value="ECO:0007669"/>
    <property type="project" value="InterPro"/>
</dbReference>
<feature type="transmembrane region" description="Helical" evidence="19">
    <location>
        <begin position="284"/>
        <end position="304"/>
    </location>
</feature>
<evidence type="ECO:0000256" key="2">
    <source>
        <dbReference type="ARBA" id="ARBA00004448"/>
    </source>
</evidence>
<accession>V9PXI5</accession>
<evidence type="ECO:0000256" key="16">
    <source>
        <dbReference type="ARBA" id="ARBA00023136"/>
    </source>
</evidence>
<dbReference type="PROSITE" id="PS51003">
    <property type="entry name" value="CYTB_CTER"/>
    <property type="match status" value="1"/>
</dbReference>
<dbReference type="PANTHER" id="PTHR19271:SF16">
    <property type="entry name" value="CYTOCHROME B"/>
    <property type="match status" value="1"/>
</dbReference>
<protein>
    <recommendedName>
        <fullName evidence="4 19">Cytochrome b</fullName>
    </recommendedName>
</protein>
<dbReference type="InterPro" id="IPR036150">
    <property type="entry name" value="Cyt_b/b6_C_sf"/>
</dbReference>
<feature type="transmembrane region" description="Helical" evidence="19">
    <location>
        <begin position="77"/>
        <end position="98"/>
    </location>
</feature>
<comment type="cofactor">
    <cofactor evidence="19">
        <name>heme b</name>
        <dbReference type="ChEBI" id="CHEBI:60344"/>
    </cofactor>
    <text evidence="19">Binds 2 heme groups non-covalently.</text>
</comment>
<keyword evidence="14" id="KW-0830">Ubiquinone</keyword>
<keyword evidence="8 19" id="KW-0812">Transmembrane</keyword>
<reference evidence="22" key="1">
    <citation type="submission" date="2013-09" db="EMBL/GenBank/DDBJ databases">
        <authorList>
            <person name="Dong W.-G."/>
            <person name="Song S."/>
            <person name="Jin D.-C."/>
            <person name="Guo X.-G."/>
            <person name="Shao R."/>
        </authorList>
    </citation>
    <scope>NUCLEOTIDE SEQUENCE</scope>
    <source>
        <strain evidence="22">301</strain>
    </source>
</reference>
<dbReference type="AlphaFoldDB" id="V9PXI5"/>
<sequence length="367" mass="41407">MSTISVLVHLFHKKMKSVLSVPIPASISYQWNYGSLLGFIFLIQLFSGFFLALQYEGSSMLSFKSVISYMQSVEGGWAIRFVHANGASFFFVLIYLHIGRGIYYGSYKNLLVWVTGVMMIFILMGTAFLGYVLPWGQMSFWGATVITNLLSAFPYIGESLVYWLWGGFSVGSPTLTRMFSIHFLMPFILLVVALSHIAFLHEKGSSNPLGLSPHSHKVAFHPYFVVKDVVGLVVVGLLFGAMILLSPDLLMDPDNSIEANPMVTPPHIQPEWYFLFAYTILRSVPSKLGGVMAMIMSILILLILPFSDASSGRFSLIRSVSTWIQINNFFLLTWLGSMPVEAPFEMTSKYVTCFYFLTFLFWGFWKF</sequence>
<evidence type="ECO:0000256" key="19">
    <source>
        <dbReference type="RuleBase" id="RU362117"/>
    </source>
</evidence>
<dbReference type="Pfam" id="PF00033">
    <property type="entry name" value="Cytochrome_B"/>
    <property type="match status" value="1"/>
</dbReference>
<dbReference type="InterPro" id="IPR027387">
    <property type="entry name" value="Cytb/b6-like_sf"/>
</dbReference>
<comment type="subunit">
    <text evidence="3">The main subunits of complex b-c1 are: cytochrome b, cytochrome c1 and the Rieske protein.</text>
</comment>
<dbReference type="PIRSF" id="PIRSF038885">
    <property type="entry name" value="COB"/>
    <property type="match status" value="1"/>
</dbReference>
<evidence type="ECO:0000259" key="21">
    <source>
        <dbReference type="PROSITE" id="PS51003"/>
    </source>
</evidence>
<keyword evidence="12 19" id="KW-1133">Transmembrane helix</keyword>
<feature type="transmembrane region" description="Helical" evidence="19">
    <location>
        <begin position="220"/>
        <end position="245"/>
    </location>
</feature>
<dbReference type="GO" id="GO:0046872">
    <property type="term" value="F:metal ion binding"/>
    <property type="evidence" value="ECO:0007669"/>
    <property type="project" value="UniProtKB-UniRule"/>
</dbReference>
<dbReference type="PROSITE" id="PS51002">
    <property type="entry name" value="CYTB_NTER"/>
    <property type="match status" value="1"/>
</dbReference>
<evidence type="ECO:0000256" key="7">
    <source>
        <dbReference type="ARBA" id="ARBA00022660"/>
    </source>
</evidence>
<dbReference type="InterPro" id="IPR048259">
    <property type="entry name" value="Cytochrome_b_N_euk/bac"/>
</dbReference>
<evidence type="ECO:0000256" key="8">
    <source>
        <dbReference type="ARBA" id="ARBA00022692"/>
    </source>
</evidence>
<dbReference type="InterPro" id="IPR005798">
    <property type="entry name" value="Cyt_b/b6_C"/>
</dbReference>
<name>V9PXI5_9NEOP</name>
<dbReference type="GO" id="GO:0005743">
    <property type="term" value="C:mitochondrial inner membrane"/>
    <property type="evidence" value="ECO:0007669"/>
    <property type="project" value="UniProtKB-SubCell"/>
</dbReference>
<keyword evidence="10" id="KW-0999">Mitochondrion inner membrane</keyword>
<dbReference type="GO" id="GO:0045275">
    <property type="term" value="C:respiratory chain complex III"/>
    <property type="evidence" value="ECO:0007669"/>
    <property type="project" value="InterPro"/>
</dbReference>
<keyword evidence="9 18" id="KW-0479">Metal-binding</keyword>
<evidence type="ECO:0000256" key="18">
    <source>
        <dbReference type="PIRSR" id="PIRSR038885-2"/>
    </source>
</evidence>
<dbReference type="Pfam" id="PF00032">
    <property type="entry name" value="Cytochrom_B_C"/>
    <property type="match status" value="1"/>
</dbReference>
<keyword evidence="7 19" id="KW-0679">Respiratory chain</keyword>
<organism evidence="22">
    <name type="scientific">Polyplax spinulosa</name>
    <name type="common">spined rat louse</name>
    <dbReference type="NCBI Taxonomy" id="468197"/>
    <lineage>
        <taxon>Eukaryota</taxon>
        <taxon>Metazoa</taxon>
        <taxon>Ecdysozoa</taxon>
        <taxon>Arthropoda</taxon>
        <taxon>Hexapoda</taxon>
        <taxon>Insecta</taxon>
        <taxon>Pterygota</taxon>
        <taxon>Neoptera</taxon>
        <taxon>Paraneoptera</taxon>
        <taxon>Psocodea</taxon>
        <taxon>Troctomorpha</taxon>
        <taxon>Phthiraptera</taxon>
        <taxon>Anoplura</taxon>
        <taxon>Polyplacidae</taxon>
        <taxon>Polyplax</taxon>
    </lineage>
</organism>
<keyword evidence="13 18" id="KW-0408">Iron</keyword>
<dbReference type="InterPro" id="IPR005797">
    <property type="entry name" value="Cyt_b/b6_N"/>
</dbReference>
<feature type="binding site" evidence="17">
    <location>
        <position position="201"/>
    </location>
    <ligand>
        <name>a ubiquinone</name>
        <dbReference type="ChEBI" id="CHEBI:16389"/>
    </ligand>
</feature>
<evidence type="ECO:0000256" key="10">
    <source>
        <dbReference type="ARBA" id="ARBA00022792"/>
    </source>
</evidence>